<evidence type="ECO:0000313" key="1">
    <source>
        <dbReference type="Ensembl" id="ENSACIP00000005994.1"/>
    </source>
</evidence>
<accession>A0A3Q0R1X9</accession>
<proteinExistence type="predicted"/>
<sequence>MLSVRVAAALARTLPRRAGFVSTLIKHIAFNEHVAISLFNISVRVMGVKGNVNAAGR</sequence>
<protein>
    <submittedName>
        <fullName evidence="1">Uncharacterized protein</fullName>
    </submittedName>
</protein>
<name>A0A3Q0R1X9_AMPCI</name>
<dbReference type="AlphaFoldDB" id="A0A3Q0R1X9"/>
<organism evidence="1 2">
    <name type="scientific">Amphilophus citrinellus</name>
    <name type="common">Midas cichlid</name>
    <name type="synonym">Cichlasoma citrinellum</name>
    <dbReference type="NCBI Taxonomy" id="61819"/>
    <lineage>
        <taxon>Eukaryota</taxon>
        <taxon>Metazoa</taxon>
        <taxon>Chordata</taxon>
        <taxon>Craniata</taxon>
        <taxon>Vertebrata</taxon>
        <taxon>Euteleostomi</taxon>
        <taxon>Actinopterygii</taxon>
        <taxon>Neopterygii</taxon>
        <taxon>Teleostei</taxon>
        <taxon>Neoteleostei</taxon>
        <taxon>Acanthomorphata</taxon>
        <taxon>Ovalentaria</taxon>
        <taxon>Cichlomorphae</taxon>
        <taxon>Cichliformes</taxon>
        <taxon>Cichlidae</taxon>
        <taxon>New World cichlids</taxon>
        <taxon>Cichlasomatinae</taxon>
        <taxon>Heroini</taxon>
        <taxon>Amphilophus</taxon>
    </lineage>
</organism>
<reference evidence="1" key="2">
    <citation type="submission" date="2025-09" db="UniProtKB">
        <authorList>
            <consortium name="Ensembl"/>
        </authorList>
    </citation>
    <scope>IDENTIFICATION</scope>
</reference>
<dbReference type="Ensembl" id="ENSACIT00000006175.1">
    <property type="protein sequence ID" value="ENSACIP00000005994.1"/>
    <property type="gene ID" value="ENSACIG00000004727.1"/>
</dbReference>
<evidence type="ECO:0000313" key="2">
    <source>
        <dbReference type="Proteomes" id="UP000261340"/>
    </source>
</evidence>
<keyword evidence="2" id="KW-1185">Reference proteome</keyword>
<dbReference type="Proteomes" id="UP000261340">
    <property type="component" value="Unplaced"/>
</dbReference>
<reference evidence="1" key="1">
    <citation type="submission" date="2025-08" db="UniProtKB">
        <authorList>
            <consortium name="Ensembl"/>
        </authorList>
    </citation>
    <scope>IDENTIFICATION</scope>
</reference>